<dbReference type="InterPro" id="IPR017972">
    <property type="entry name" value="Cyt_P450_CS"/>
</dbReference>
<dbReference type="GO" id="GO:0004497">
    <property type="term" value="F:monooxygenase activity"/>
    <property type="evidence" value="ECO:0007669"/>
    <property type="project" value="UniProtKB-KW"/>
</dbReference>
<reference evidence="8" key="1">
    <citation type="submission" date="2021-06" db="EMBL/GenBank/DDBJ databases">
        <title>Halomicroarcula sp. F24A a new haloarchaeum isolated from saline soil.</title>
        <authorList>
            <person name="Duran-Viseras A."/>
            <person name="Sanchez-Porro C."/>
            <person name="Ventosa A."/>
        </authorList>
    </citation>
    <scope>NUCLEOTIDE SEQUENCE</scope>
    <source>
        <strain evidence="8">F24A</strain>
    </source>
</reference>
<dbReference type="GO" id="GO:0005506">
    <property type="term" value="F:iron ion binding"/>
    <property type="evidence" value="ECO:0007669"/>
    <property type="project" value="InterPro"/>
</dbReference>
<comment type="similarity">
    <text evidence="1 7">Belongs to the cytochrome P450 family.</text>
</comment>
<dbReference type="PANTHER" id="PTHR24291">
    <property type="entry name" value="CYTOCHROME P450 FAMILY 4"/>
    <property type="match status" value="1"/>
</dbReference>
<keyword evidence="9" id="KW-1185">Reference proteome</keyword>
<keyword evidence="2 7" id="KW-0349">Heme</keyword>
<organism evidence="8 9">
    <name type="scientific">Haloarcula salinisoli</name>
    <dbReference type="NCBI Taxonomy" id="2487746"/>
    <lineage>
        <taxon>Archaea</taxon>
        <taxon>Methanobacteriati</taxon>
        <taxon>Methanobacteriota</taxon>
        <taxon>Stenosarchaea group</taxon>
        <taxon>Halobacteria</taxon>
        <taxon>Halobacteriales</taxon>
        <taxon>Haloarculaceae</taxon>
        <taxon>Haloarcula</taxon>
    </lineage>
</organism>
<dbReference type="AlphaFoldDB" id="A0A8J8CDX5"/>
<dbReference type="InterPro" id="IPR050196">
    <property type="entry name" value="Cytochrome_P450_Monoox"/>
</dbReference>
<dbReference type="EMBL" id="RKLQ01000002">
    <property type="protein sequence ID" value="MBX0305065.1"/>
    <property type="molecule type" value="Genomic_DNA"/>
</dbReference>
<proteinExistence type="inferred from homology"/>
<evidence type="ECO:0000313" key="9">
    <source>
        <dbReference type="Proteomes" id="UP000783863"/>
    </source>
</evidence>
<dbReference type="RefSeq" id="WP_220589259.1">
    <property type="nucleotide sequence ID" value="NZ_RKLQ01000002.1"/>
</dbReference>
<comment type="caution">
    <text evidence="8">The sequence shown here is derived from an EMBL/GenBank/DDBJ whole genome shotgun (WGS) entry which is preliminary data.</text>
</comment>
<dbReference type="SUPFAM" id="SSF48264">
    <property type="entry name" value="Cytochrome P450"/>
    <property type="match status" value="1"/>
</dbReference>
<name>A0A8J8CDX5_9EURY</name>
<accession>A0A8J8CDX5</accession>
<dbReference type="GO" id="GO:0020037">
    <property type="term" value="F:heme binding"/>
    <property type="evidence" value="ECO:0007669"/>
    <property type="project" value="InterPro"/>
</dbReference>
<dbReference type="Gene3D" id="1.10.630.10">
    <property type="entry name" value="Cytochrome P450"/>
    <property type="match status" value="1"/>
</dbReference>
<dbReference type="PANTHER" id="PTHR24291:SF50">
    <property type="entry name" value="BIFUNCTIONAL ALBAFLAVENONE MONOOXYGENASE_TERPENE SYNTHASE"/>
    <property type="match status" value="1"/>
</dbReference>
<dbReference type="InterPro" id="IPR002401">
    <property type="entry name" value="Cyt_P450_E_grp-I"/>
</dbReference>
<gene>
    <name evidence="8" type="ORF">EGD98_15460</name>
</gene>
<dbReference type="PRINTS" id="PR00463">
    <property type="entry name" value="EP450I"/>
</dbReference>
<dbReference type="InterPro" id="IPR036396">
    <property type="entry name" value="Cyt_P450_sf"/>
</dbReference>
<dbReference type="GO" id="GO:0016705">
    <property type="term" value="F:oxidoreductase activity, acting on paired donors, with incorporation or reduction of molecular oxygen"/>
    <property type="evidence" value="ECO:0007669"/>
    <property type="project" value="InterPro"/>
</dbReference>
<evidence type="ECO:0000256" key="4">
    <source>
        <dbReference type="ARBA" id="ARBA00023002"/>
    </source>
</evidence>
<dbReference type="Pfam" id="PF00067">
    <property type="entry name" value="p450"/>
    <property type="match status" value="1"/>
</dbReference>
<keyword evidence="5 7" id="KW-0408">Iron</keyword>
<protein>
    <submittedName>
        <fullName evidence="8">Cytochrome P450</fullName>
    </submittedName>
</protein>
<keyword evidence="3 7" id="KW-0479">Metal-binding</keyword>
<dbReference type="Proteomes" id="UP000783863">
    <property type="component" value="Unassembled WGS sequence"/>
</dbReference>
<dbReference type="InterPro" id="IPR001128">
    <property type="entry name" value="Cyt_P450"/>
</dbReference>
<evidence type="ECO:0000256" key="2">
    <source>
        <dbReference type="ARBA" id="ARBA00022617"/>
    </source>
</evidence>
<evidence type="ECO:0000313" key="8">
    <source>
        <dbReference type="EMBL" id="MBX0305065.1"/>
    </source>
</evidence>
<keyword evidence="4 7" id="KW-0560">Oxidoreductase</keyword>
<keyword evidence="6 7" id="KW-0503">Monooxygenase</keyword>
<dbReference type="PROSITE" id="PS00086">
    <property type="entry name" value="CYTOCHROME_P450"/>
    <property type="match status" value="1"/>
</dbReference>
<sequence length="452" mass="51577">MTETDVPGPTGLPLLGNTLGWARDPLAFHEQLADYGRVARYEALGQERYLLTDPEDIERVLTDTETFPKHEGSTDQLSEIVGSGLLTSEGELWERQRGAIQPAFYMDHIKRYADVMVDRTAATADRFTHGETVDVHEELTQTTLEILLDCMFGADVDFEDRGLYDIVRTLQTPLEPDNQPITLFAPDWLPVPMLRRAERARGELRETVTDILEQRRESDADRTDLLSMLLGSDTAMADEQVRDEMLTFLIAGHETTALALTYTLDLLSRNPEAERRLHAELDETLSGRPTIEDVFAFEYTEAVVKESMRLYPPAYEIRREPSEPVQFGDHTVPEGSLLLLPVWVLHRDERFWDAPEQFRPARWLDADSDRPEFAYFPFGGGPRRCIGRQFAMTEAQLVLATLLSEWRFEREYEGMELAPAVTLKPATDVEMTLRRRGEASRQAPATSRSNRR</sequence>
<evidence type="ECO:0000256" key="3">
    <source>
        <dbReference type="ARBA" id="ARBA00022723"/>
    </source>
</evidence>
<dbReference type="PRINTS" id="PR00385">
    <property type="entry name" value="P450"/>
</dbReference>
<evidence type="ECO:0000256" key="5">
    <source>
        <dbReference type="ARBA" id="ARBA00023004"/>
    </source>
</evidence>
<evidence type="ECO:0000256" key="7">
    <source>
        <dbReference type="RuleBase" id="RU000461"/>
    </source>
</evidence>
<evidence type="ECO:0000256" key="6">
    <source>
        <dbReference type="ARBA" id="ARBA00023033"/>
    </source>
</evidence>
<evidence type="ECO:0000256" key="1">
    <source>
        <dbReference type="ARBA" id="ARBA00010617"/>
    </source>
</evidence>